<dbReference type="CDD" id="cd00093">
    <property type="entry name" value="HTH_XRE"/>
    <property type="match status" value="1"/>
</dbReference>
<evidence type="ECO:0000259" key="1">
    <source>
        <dbReference type="PROSITE" id="PS50943"/>
    </source>
</evidence>
<dbReference type="Gene3D" id="1.10.260.40">
    <property type="entry name" value="lambda repressor-like DNA-binding domains"/>
    <property type="match status" value="1"/>
</dbReference>
<dbReference type="Proteomes" id="UP000236182">
    <property type="component" value="Unassembled WGS sequence"/>
</dbReference>
<dbReference type="PROSITE" id="PS50943">
    <property type="entry name" value="HTH_CROC1"/>
    <property type="match status" value="1"/>
</dbReference>
<dbReference type="InterPro" id="IPR010982">
    <property type="entry name" value="Lambda_DNA-bd_dom_sf"/>
</dbReference>
<dbReference type="AlphaFoldDB" id="A0A316WL47"/>
<dbReference type="SUPFAM" id="SSF47413">
    <property type="entry name" value="lambda repressor-like DNA-binding domains"/>
    <property type="match status" value="1"/>
</dbReference>
<dbReference type="EMBL" id="PPEI02000014">
    <property type="protein sequence ID" value="PWN59160.1"/>
    <property type="molecule type" value="Genomic_DNA"/>
</dbReference>
<proteinExistence type="predicted"/>
<comment type="caution">
    <text evidence="2">The sequence shown here is derived from an EMBL/GenBank/DDBJ whole genome shotgun (WGS) entry which is preliminary data.</text>
</comment>
<evidence type="ECO:0000313" key="3">
    <source>
        <dbReference type="Proteomes" id="UP000236182"/>
    </source>
</evidence>
<feature type="domain" description="HTH cro/C1-type" evidence="1">
    <location>
        <begin position="41"/>
        <end position="70"/>
    </location>
</feature>
<dbReference type="InterPro" id="IPR001387">
    <property type="entry name" value="Cro/C1-type_HTH"/>
</dbReference>
<dbReference type="GO" id="GO:0003677">
    <property type="term" value="F:DNA binding"/>
    <property type="evidence" value="ECO:0007669"/>
    <property type="project" value="InterPro"/>
</dbReference>
<organism evidence="2 3">
    <name type="scientific">Chryseobacterium oncorhynchi</name>
    <dbReference type="NCBI Taxonomy" id="741074"/>
    <lineage>
        <taxon>Bacteria</taxon>
        <taxon>Pseudomonadati</taxon>
        <taxon>Bacteroidota</taxon>
        <taxon>Flavobacteriia</taxon>
        <taxon>Flavobacteriales</taxon>
        <taxon>Weeksellaceae</taxon>
        <taxon>Chryseobacterium group</taxon>
        <taxon>Chryseobacterium</taxon>
    </lineage>
</organism>
<reference evidence="2" key="1">
    <citation type="submission" date="2018-04" db="EMBL/GenBank/DDBJ databases">
        <title>Draft Genome Sequences of Chryseobacterium lactis NCTC11390T isolated from milk, Chryseobacterium oncorhynchi 701B-08T from rainbow trout, and Chryseobacterium viscerum 687B-08T from diseased fish.</title>
        <authorList>
            <person name="Jeong J.-J."/>
            <person name="Lee Y.J."/>
            <person name="Pathiraja D."/>
            <person name="Park B."/>
            <person name="Choi I.-G."/>
            <person name="Kim K.D."/>
        </authorList>
    </citation>
    <scope>NUCLEOTIDE SEQUENCE [LARGE SCALE GENOMIC DNA]</scope>
    <source>
        <strain evidence="2">701B-08</strain>
    </source>
</reference>
<gene>
    <name evidence="2" type="ORF">C1638_021935</name>
</gene>
<accession>A0A316WL47</accession>
<sequence>MIAALLEIFQRKRINKNLTLEDIENLTFSHGMKINSYTIMKIENGDISPNLDQLIILLKALECNLNIDGIEIIP</sequence>
<dbReference type="RefSeq" id="WP_109624075.1">
    <property type="nucleotide sequence ID" value="NZ_PPEI02000014.1"/>
</dbReference>
<name>A0A316WL47_9FLAO</name>
<protein>
    <recommendedName>
        <fullName evidence="1">HTH cro/C1-type domain-containing protein</fullName>
    </recommendedName>
</protein>
<keyword evidence="3" id="KW-1185">Reference proteome</keyword>
<evidence type="ECO:0000313" key="2">
    <source>
        <dbReference type="EMBL" id="PWN59160.1"/>
    </source>
</evidence>